<dbReference type="EMBL" id="CM001218">
    <property type="protein sequence ID" value="AES63746.1"/>
    <property type="molecule type" value="Genomic_DNA"/>
</dbReference>
<dbReference type="Gramene" id="rna7521">
    <property type="protein sequence ID" value="RHN71877.1"/>
    <property type="gene ID" value="gene7521"/>
</dbReference>
<dbReference type="PaxDb" id="3880-AES63746"/>
<dbReference type="EnsemblPlants" id="AES63746">
    <property type="protein sequence ID" value="AES63746"/>
    <property type="gene ID" value="MTR_2g012800"/>
</dbReference>
<evidence type="ECO:0000313" key="1">
    <source>
        <dbReference type="EMBL" id="AES63746.1"/>
    </source>
</evidence>
<evidence type="ECO:0000313" key="5">
    <source>
        <dbReference type="Proteomes" id="UP000265566"/>
    </source>
</evidence>
<dbReference type="PANTHER" id="PTHR34538:SF10">
    <property type="entry name" value="GENOME ASSEMBLY, CHROMOSOME: A06"/>
    <property type="match status" value="1"/>
</dbReference>
<dbReference type="AlphaFoldDB" id="G7INY4"/>
<dbReference type="EMBL" id="PSQE01000002">
    <property type="protein sequence ID" value="RHN71877.1"/>
    <property type="molecule type" value="Genomic_DNA"/>
</dbReference>
<sequence>MGLLENLEWVNVYGKKRCRSLFWRMRATLKRALRNGNKQRQKFHYDPSSYALNFDDGCSFSHLRDTMEKKFIAEDVRAQEFKFNDIDNTIWVYVIWIKTK</sequence>
<accession>G7INY4</accession>
<evidence type="ECO:0000313" key="3">
    <source>
        <dbReference type="EnsemblPlants" id="AES63746"/>
    </source>
</evidence>
<evidence type="ECO:0000313" key="4">
    <source>
        <dbReference type="Proteomes" id="UP000002051"/>
    </source>
</evidence>
<dbReference type="PANTHER" id="PTHR34538">
    <property type="entry name" value="EXPRESSED PROTEIN"/>
    <property type="match status" value="1"/>
</dbReference>
<dbReference type="HOGENOM" id="CLU_165783_0_0_1"/>
<reference evidence="3" key="3">
    <citation type="submission" date="2015-04" db="UniProtKB">
        <authorList>
            <consortium name="EnsemblPlants"/>
        </authorList>
    </citation>
    <scope>IDENTIFICATION</scope>
    <source>
        <strain evidence="3">cv. Jemalong A17</strain>
    </source>
</reference>
<name>G7INY4_MEDTR</name>
<keyword evidence="4" id="KW-1185">Reference proteome</keyword>
<gene>
    <name evidence="1" type="ordered locus">MTR_2g012800</name>
    <name evidence="2" type="ORF">MtrunA17_Chr2g0281571</name>
</gene>
<dbReference type="Proteomes" id="UP000002051">
    <property type="component" value="Chromosome 2"/>
</dbReference>
<organism evidence="1 4">
    <name type="scientific">Medicago truncatula</name>
    <name type="common">Barrel medic</name>
    <name type="synonym">Medicago tribuloides</name>
    <dbReference type="NCBI Taxonomy" id="3880"/>
    <lineage>
        <taxon>Eukaryota</taxon>
        <taxon>Viridiplantae</taxon>
        <taxon>Streptophyta</taxon>
        <taxon>Embryophyta</taxon>
        <taxon>Tracheophyta</taxon>
        <taxon>Spermatophyta</taxon>
        <taxon>Magnoliopsida</taxon>
        <taxon>eudicotyledons</taxon>
        <taxon>Gunneridae</taxon>
        <taxon>Pentapetalae</taxon>
        <taxon>rosids</taxon>
        <taxon>fabids</taxon>
        <taxon>Fabales</taxon>
        <taxon>Fabaceae</taxon>
        <taxon>Papilionoideae</taxon>
        <taxon>50 kb inversion clade</taxon>
        <taxon>NPAAA clade</taxon>
        <taxon>Hologalegina</taxon>
        <taxon>IRL clade</taxon>
        <taxon>Trifolieae</taxon>
        <taxon>Medicago</taxon>
    </lineage>
</organism>
<reference evidence="1 4" key="1">
    <citation type="journal article" date="2011" name="Nature">
        <title>The Medicago genome provides insight into the evolution of rhizobial symbioses.</title>
        <authorList>
            <person name="Young N.D."/>
            <person name="Debelle F."/>
            <person name="Oldroyd G.E."/>
            <person name="Geurts R."/>
            <person name="Cannon S.B."/>
            <person name="Udvardi M.K."/>
            <person name="Benedito V.A."/>
            <person name="Mayer K.F."/>
            <person name="Gouzy J."/>
            <person name="Schoof H."/>
            <person name="Van de Peer Y."/>
            <person name="Proost S."/>
            <person name="Cook D.R."/>
            <person name="Meyers B.C."/>
            <person name="Spannagl M."/>
            <person name="Cheung F."/>
            <person name="De Mita S."/>
            <person name="Krishnakumar V."/>
            <person name="Gundlach H."/>
            <person name="Zhou S."/>
            <person name="Mudge J."/>
            <person name="Bharti A.K."/>
            <person name="Murray J.D."/>
            <person name="Naoumkina M.A."/>
            <person name="Rosen B."/>
            <person name="Silverstein K.A."/>
            <person name="Tang H."/>
            <person name="Rombauts S."/>
            <person name="Zhao P.X."/>
            <person name="Zhou P."/>
            <person name="Barbe V."/>
            <person name="Bardou P."/>
            <person name="Bechner M."/>
            <person name="Bellec A."/>
            <person name="Berger A."/>
            <person name="Berges H."/>
            <person name="Bidwell S."/>
            <person name="Bisseling T."/>
            <person name="Choisne N."/>
            <person name="Couloux A."/>
            <person name="Denny R."/>
            <person name="Deshpande S."/>
            <person name="Dai X."/>
            <person name="Doyle J.J."/>
            <person name="Dudez A.M."/>
            <person name="Farmer A.D."/>
            <person name="Fouteau S."/>
            <person name="Franken C."/>
            <person name="Gibelin C."/>
            <person name="Gish J."/>
            <person name="Goldstein S."/>
            <person name="Gonzalez A.J."/>
            <person name="Green P.J."/>
            <person name="Hallab A."/>
            <person name="Hartog M."/>
            <person name="Hua A."/>
            <person name="Humphray S.J."/>
            <person name="Jeong D.H."/>
            <person name="Jing Y."/>
            <person name="Jocker A."/>
            <person name="Kenton S.M."/>
            <person name="Kim D.J."/>
            <person name="Klee K."/>
            <person name="Lai H."/>
            <person name="Lang C."/>
            <person name="Lin S."/>
            <person name="Macmil S.L."/>
            <person name="Magdelenat G."/>
            <person name="Matthews L."/>
            <person name="McCorrison J."/>
            <person name="Monaghan E.L."/>
            <person name="Mun J.H."/>
            <person name="Najar F.Z."/>
            <person name="Nicholson C."/>
            <person name="Noirot C."/>
            <person name="O'Bleness M."/>
            <person name="Paule C.R."/>
            <person name="Poulain J."/>
            <person name="Prion F."/>
            <person name="Qin B."/>
            <person name="Qu C."/>
            <person name="Retzel E.F."/>
            <person name="Riddle C."/>
            <person name="Sallet E."/>
            <person name="Samain S."/>
            <person name="Samson N."/>
            <person name="Sanders I."/>
            <person name="Saurat O."/>
            <person name="Scarpelli C."/>
            <person name="Schiex T."/>
            <person name="Segurens B."/>
            <person name="Severin A.J."/>
            <person name="Sherrier D.J."/>
            <person name="Shi R."/>
            <person name="Sims S."/>
            <person name="Singer S.R."/>
            <person name="Sinharoy S."/>
            <person name="Sterck L."/>
            <person name="Viollet A."/>
            <person name="Wang B.B."/>
            <person name="Wang K."/>
            <person name="Wang M."/>
            <person name="Wang X."/>
            <person name="Warfsmann J."/>
            <person name="Weissenbach J."/>
            <person name="White D.D."/>
            <person name="White J.D."/>
            <person name="Wiley G.B."/>
            <person name="Wincker P."/>
            <person name="Xing Y."/>
            <person name="Yang L."/>
            <person name="Yao Z."/>
            <person name="Ying F."/>
            <person name="Zhai J."/>
            <person name="Zhou L."/>
            <person name="Zuber A."/>
            <person name="Denarie J."/>
            <person name="Dixon R.A."/>
            <person name="May G.D."/>
            <person name="Schwartz D.C."/>
            <person name="Rogers J."/>
            <person name="Quetier F."/>
            <person name="Town C.D."/>
            <person name="Roe B.A."/>
        </authorList>
    </citation>
    <scope>NUCLEOTIDE SEQUENCE [LARGE SCALE GENOMIC DNA]</scope>
    <source>
        <strain evidence="1">A17</strain>
        <strain evidence="3 4">cv. Jemalong A17</strain>
    </source>
</reference>
<protein>
    <submittedName>
        <fullName evidence="1 3">Uncharacterized protein</fullName>
    </submittedName>
</protein>
<reference evidence="2" key="5">
    <citation type="journal article" date="2018" name="Nat. Plants">
        <title>Whole-genome landscape of Medicago truncatula symbiotic genes.</title>
        <authorList>
            <person name="Pecrix Y."/>
            <person name="Gamas P."/>
            <person name="Carrere S."/>
        </authorList>
    </citation>
    <scope>NUCLEOTIDE SEQUENCE</scope>
    <source>
        <tissue evidence="2">Leaves</tissue>
    </source>
</reference>
<proteinExistence type="predicted"/>
<dbReference type="OMA" id="RLEWVNS"/>
<evidence type="ECO:0000313" key="2">
    <source>
        <dbReference type="EMBL" id="RHN71877.1"/>
    </source>
</evidence>
<dbReference type="eggNOG" id="ENOG502S7G7">
    <property type="taxonomic scope" value="Eukaryota"/>
</dbReference>
<reference evidence="1 4" key="2">
    <citation type="journal article" date="2014" name="BMC Genomics">
        <title>An improved genome release (version Mt4.0) for the model legume Medicago truncatula.</title>
        <authorList>
            <person name="Tang H."/>
            <person name="Krishnakumar V."/>
            <person name="Bidwell S."/>
            <person name="Rosen B."/>
            <person name="Chan A."/>
            <person name="Zhou S."/>
            <person name="Gentzbittel L."/>
            <person name="Childs K.L."/>
            <person name="Yandell M."/>
            <person name="Gundlach H."/>
            <person name="Mayer K.F."/>
            <person name="Schwartz D.C."/>
            <person name="Town C.D."/>
        </authorList>
    </citation>
    <scope>GENOME REANNOTATION</scope>
    <source>
        <strain evidence="3 4">cv. Jemalong A17</strain>
    </source>
</reference>
<reference evidence="5" key="4">
    <citation type="journal article" date="2018" name="Nat. Plants">
        <title>Whole-genome landscape of Medicago truncatula symbiotic genes.</title>
        <authorList>
            <person name="Pecrix Y."/>
            <person name="Staton S.E."/>
            <person name="Sallet E."/>
            <person name="Lelandais-Briere C."/>
            <person name="Moreau S."/>
            <person name="Carrere S."/>
            <person name="Blein T."/>
            <person name="Jardinaud M.F."/>
            <person name="Latrasse D."/>
            <person name="Zouine M."/>
            <person name="Zahm M."/>
            <person name="Kreplak J."/>
            <person name="Mayjonade B."/>
            <person name="Satge C."/>
            <person name="Perez M."/>
            <person name="Cauet S."/>
            <person name="Marande W."/>
            <person name="Chantry-Darmon C."/>
            <person name="Lopez-Roques C."/>
            <person name="Bouchez O."/>
            <person name="Berard A."/>
            <person name="Debelle F."/>
            <person name="Munos S."/>
            <person name="Bendahmane A."/>
            <person name="Berges H."/>
            <person name="Niebel A."/>
            <person name="Buitink J."/>
            <person name="Frugier F."/>
            <person name="Benhamed M."/>
            <person name="Crespi M."/>
            <person name="Gouzy J."/>
            <person name="Gamas P."/>
        </authorList>
    </citation>
    <scope>NUCLEOTIDE SEQUENCE [LARGE SCALE GENOMIC DNA]</scope>
    <source>
        <strain evidence="5">cv. Jemalong A17</strain>
    </source>
</reference>
<dbReference type="STRING" id="3880.G7INY4"/>
<dbReference type="Proteomes" id="UP000265566">
    <property type="component" value="Chromosome 2"/>
</dbReference>